<evidence type="ECO:0000313" key="4">
    <source>
        <dbReference type="Proteomes" id="UP000184533"/>
    </source>
</evidence>
<dbReference type="Proteomes" id="UP000184533">
    <property type="component" value="Unassembled WGS sequence"/>
</dbReference>
<organism evidence="1 3">
    <name type="scientific">Devosia limi DSM 17137</name>
    <dbReference type="NCBI Taxonomy" id="1121477"/>
    <lineage>
        <taxon>Bacteria</taxon>
        <taxon>Pseudomonadati</taxon>
        <taxon>Pseudomonadota</taxon>
        <taxon>Alphaproteobacteria</taxon>
        <taxon>Hyphomicrobiales</taxon>
        <taxon>Devosiaceae</taxon>
        <taxon>Devosia</taxon>
    </lineage>
</organism>
<evidence type="ECO:0000313" key="2">
    <source>
        <dbReference type="EMBL" id="SHE33282.1"/>
    </source>
</evidence>
<dbReference type="AlphaFoldDB" id="A0A0F5LVX5"/>
<keyword evidence="3" id="KW-1185">Reference proteome</keyword>
<sequence length="108" mass="11737">MEKFDNYLVTELVVPGVIPLPLDPETTEMLPGSYTVKHLANGTLIERSDGDDLPFSATLFTCAGYIPVTFFGSKTAGYLVNDPPEPGVTIDELDDHDRAIVRVEKPAA</sequence>
<evidence type="ECO:0000313" key="3">
    <source>
        <dbReference type="Proteomes" id="UP000033608"/>
    </source>
</evidence>
<dbReference type="RefSeq" id="WP_046134354.1">
    <property type="nucleotide sequence ID" value="NZ_FQVC01000001.1"/>
</dbReference>
<protein>
    <submittedName>
        <fullName evidence="1">Uncharacterized protein</fullName>
    </submittedName>
</protein>
<dbReference type="EMBL" id="LAJF01000045">
    <property type="protein sequence ID" value="KKB85802.1"/>
    <property type="molecule type" value="Genomic_DNA"/>
</dbReference>
<evidence type="ECO:0000313" key="1">
    <source>
        <dbReference type="EMBL" id="KKB85802.1"/>
    </source>
</evidence>
<dbReference type="EMBL" id="FQVC01000001">
    <property type="protein sequence ID" value="SHE33282.1"/>
    <property type="molecule type" value="Genomic_DNA"/>
</dbReference>
<accession>A0A0F5LVX5</accession>
<reference evidence="1 3" key="1">
    <citation type="submission" date="2015-03" db="EMBL/GenBank/DDBJ databases">
        <authorList>
            <person name="Hassan Y.I."/>
            <person name="Lepp D."/>
            <person name="Zhou T."/>
        </authorList>
    </citation>
    <scope>NUCLEOTIDE SEQUENCE [LARGE SCALE GENOMIC DNA]</scope>
    <source>
        <strain evidence="1 3">DSM 17137</strain>
    </source>
</reference>
<dbReference type="PATRIC" id="fig|1121477.3.peg.2242"/>
<proteinExistence type="predicted"/>
<gene>
    <name evidence="2" type="ORF">SAMN02745223_00090</name>
    <name evidence="1" type="ORF">VW29_05780</name>
</gene>
<reference evidence="2 4" key="2">
    <citation type="submission" date="2016-11" db="EMBL/GenBank/DDBJ databases">
        <authorList>
            <person name="Jaros S."/>
            <person name="Januszkiewicz K."/>
            <person name="Wedrychowicz H."/>
        </authorList>
    </citation>
    <scope>NUCLEOTIDE SEQUENCE [LARGE SCALE GENOMIC DNA]</scope>
    <source>
        <strain evidence="2 4">DSM 17137</strain>
    </source>
</reference>
<dbReference type="Proteomes" id="UP000033608">
    <property type="component" value="Unassembled WGS sequence"/>
</dbReference>
<name>A0A0F5LVX5_9HYPH</name>